<protein>
    <recommendedName>
        <fullName evidence="9">Na(+) H(+) antiporter subunit E</fullName>
    </recommendedName>
</protein>
<name>A0A6J4V3H1_9BACT</name>
<dbReference type="GO" id="GO:0008324">
    <property type="term" value="F:monoatomic cation transmembrane transporter activity"/>
    <property type="evidence" value="ECO:0007669"/>
    <property type="project" value="InterPro"/>
</dbReference>
<comment type="similarity">
    <text evidence="2">Belongs to the CPA3 antiporters (TC 2.A.63) subunit E family.</text>
</comment>
<keyword evidence="3" id="KW-1003">Cell membrane</keyword>
<dbReference type="InterPro" id="IPR002758">
    <property type="entry name" value="Cation_antiport_E"/>
</dbReference>
<accession>A0A6J4V3H1</accession>
<comment type="subcellular location">
    <subcellularLocation>
        <location evidence="1">Cell membrane</location>
        <topology evidence="1">Multi-pass membrane protein</topology>
    </subcellularLocation>
</comment>
<feature type="transmembrane region" description="Helical" evidence="7">
    <location>
        <begin position="54"/>
        <end position="72"/>
    </location>
</feature>
<keyword evidence="4 7" id="KW-0812">Transmembrane</keyword>
<organism evidence="8">
    <name type="scientific">uncultured Thermomicrobiales bacterium</name>
    <dbReference type="NCBI Taxonomy" id="1645740"/>
    <lineage>
        <taxon>Bacteria</taxon>
        <taxon>Pseudomonadati</taxon>
        <taxon>Thermomicrobiota</taxon>
        <taxon>Thermomicrobia</taxon>
        <taxon>Thermomicrobiales</taxon>
        <taxon>environmental samples</taxon>
    </lineage>
</organism>
<proteinExistence type="inferred from homology"/>
<evidence type="ECO:0000256" key="3">
    <source>
        <dbReference type="ARBA" id="ARBA00022475"/>
    </source>
</evidence>
<gene>
    <name evidence="8" type="ORF">AVDCRST_MAG33-2076</name>
</gene>
<dbReference type="EMBL" id="CADCWK010000231">
    <property type="protein sequence ID" value="CAA9566163.1"/>
    <property type="molecule type" value="Genomic_DNA"/>
</dbReference>
<evidence type="ECO:0000256" key="4">
    <source>
        <dbReference type="ARBA" id="ARBA00022692"/>
    </source>
</evidence>
<evidence type="ECO:0000256" key="2">
    <source>
        <dbReference type="ARBA" id="ARBA00006228"/>
    </source>
</evidence>
<dbReference type="Pfam" id="PF01899">
    <property type="entry name" value="MNHE"/>
    <property type="match status" value="1"/>
</dbReference>
<dbReference type="PANTHER" id="PTHR34584:SF1">
    <property type="entry name" value="NA(+)_H(+) ANTIPORTER SUBUNIT E1"/>
    <property type="match status" value="1"/>
</dbReference>
<keyword evidence="5 7" id="KW-1133">Transmembrane helix</keyword>
<sequence length="164" mass="18498">MPRIIVIMLISIVTYAAMIGSFDPWDLALAALVATGTVYGFRTHLLRGESPSTLVLLRRLVFLVPLILDVLWEIVRGTWQVLVFSLRLRPMEHPGIVAIPLGERTRFGATMSGFLTTISPGTFLVDIDWKARVMLIHAIDASDPDAVRLSHQVFYDRFQRHVFP</sequence>
<reference evidence="8" key="1">
    <citation type="submission" date="2020-02" db="EMBL/GenBank/DDBJ databases">
        <authorList>
            <person name="Meier V. D."/>
        </authorList>
    </citation>
    <scope>NUCLEOTIDE SEQUENCE</scope>
    <source>
        <strain evidence="8">AVDCRST_MAG33</strain>
    </source>
</reference>
<dbReference type="PANTHER" id="PTHR34584">
    <property type="entry name" value="NA(+)/H(+) ANTIPORTER SUBUNIT E1"/>
    <property type="match status" value="1"/>
</dbReference>
<evidence type="ECO:0000256" key="6">
    <source>
        <dbReference type="ARBA" id="ARBA00023136"/>
    </source>
</evidence>
<evidence type="ECO:0008006" key="9">
    <source>
        <dbReference type="Google" id="ProtNLM"/>
    </source>
</evidence>
<evidence type="ECO:0000313" key="8">
    <source>
        <dbReference type="EMBL" id="CAA9566163.1"/>
    </source>
</evidence>
<dbReference type="GO" id="GO:0005886">
    <property type="term" value="C:plasma membrane"/>
    <property type="evidence" value="ECO:0007669"/>
    <property type="project" value="UniProtKB-SubCell"/>
</dbReference>
<evidence type="ECO:0000256" key="1">
    <source>
        <dbReference type="ARBA" id="ARBA00004651"/>
    </source>
</evidence>
<dbReference type="AlphaFoldDB" id="A0A6J4V3H1"/>
<evidence type="ECO:0000256" key="5">
    <source>
        <dbReference type="ARBA" id="ARBA00022989"/>
    </source>
</evidence>
<keyword evidence="6 7" id="KW-0472">Membrane</keyword>
<evidence type="ECO:0000256" key="7">
    <source>
        <dbReference type="SAM" id="Phobius"/>
    </source>
</evidence>